<dbReference type="Pfam" id="PF00685">
    <property type="entry name" value="Sulfotransfer_1"/>
    <property type="match status" value="1"/>
</dbReference>
<dbReference type="InParanoid" id="A0A2R2MTU4"/>
<dbReference type="InterPro" id="IPR000863">
    <property type="entry name" value="Sulfotransferase_dom"/>
</dbReference>
<feature type="signal peptide" evidence="1">
    <location>
        <begin position="1"/>
        <end position="18"/>
    </location>
</feature>
<dbReference type="GO" id="GO:0008146">
    <property type="term" value="F:sulfotransferase activity"/>
    <property type="evidence" value="ECO:0007669"/>
    <property type="project" value="InterPro"/>
</dbReference>
<accession>A0A2R2MTU4</accession>
<dbReference type="InterPro" id="IPR027417">
    <property type="entry name" value="P-loop_NTPase"/>
</dbReference>
<feature type="domain" description="Sulfotransferase" evidence="2">
    <location>
        <begin position="147"/>
        <end position="389"/>
    </location>
</feature>
<evidence type="ECO:0000313" key="3">
    <source>
        <dbReference type="Proteomes" id="UP000085678"/>
    </source>
</evidence>
<dbReference type="Gene3D" id="3.40.50.300">
    <property type="entry name" value="P-loop containing nucleotide triphosphate hydrolases"/>
    <property type="match status" value="1"/>
</dbReference>
<dbReference type="KEGG" id="lak:112042692"/>
<dbReference type="SUPFAM" id="SSF52540">
    <property type="entry name" value="P-loop containing nucleoside triphosphate hydrolases"/>
    <property type="match status" value="1"/>
</dbReference>
<proteinExistence type="predicted"/>
<sequence length="435" mass="49690">MELIVWFAFSVSRFFVHSLQNLWWRYNGITNTLKLTRAGELYEQSAHILDIHWRYKWDVIPPTEKCRFIATHNRFEHPRCILADVVSLIYLDENEALFVETPPNVDIYNSDTNPFVYMAQYKYAIRLIVLPMASFHKIADEIGDPKTDVLLLSNTGRCGSTAVTQILESVPGVLAMSEPDGFTCLQNVIKTVHHEKVDRYVQSVTRVTCKPLSSNPRLICIKTRSMCFLHADKVANIAPGIKHLFLYRDGKATIQSFYHAFGNAPTFTFWHSMLTSRLAHCIVPKQSRHLWNWFIDIETYPEINDKELMLRSSVVGILVGHWSCLCGAYKRFKASGMAVKAFKYEDILENPRHACESLLAYCGLPMEYAGTACKALSKDAQRGMYKTRTAADEQGDKYHIKWTPQFQAEADFFCDYVGVTRIGEPTALPDTISSL</sequence>
<evidence type="ECO:0000259" key="2">
    <source>
        <dbReference type="Pfam" id="PF00685"/>
    </source>
</evidence>
<evidence type="ECO:0000256" key="1">
    <source>
        <dbReference type="SAM" id="SignalP"/>
    </source>
</evidence>
<keyword evidence="3" id="KW-1185">Reference proteome</keyword>
<dbReference type="RefSeq" id="XP_023933437.1">
    <property type="nucleotide sequence ID" value="XM_024077669.1"/>
</dbReference>
<gene>
    <name evidence="4" type="primary">LOC112042692</name>
</gene>
<protein>
    <submittedName>
        <fullName evidence="4">Uncharacterized protein LOC112042692</fullName>
    </submittedName>
</protein>
<dbReference type="OMA" id="PRHACES"/>
<evidence type="ECO:0000313" key="4">
    <source>
        <dbReference type="RefSeq" id="XP_023933437.1"/>
    </source>
</evidence>
<dbReference type="PANTHER" id="PTHR33844:SF1">
    <property type="entry name" value="SULFOTRANSFERASE DOMAIN-CONTAINING PROTEIN"/>
    <property type="match status" value="1"/>
</dbReference>
<keyword evidence="1" id="KW-0732">Signal</keyword>
<organism evidence="3 4">
    <name type="scientific">Lingula anatina</name>
    <name type="common">Brachiopod</name>
    <name type="synonym">Lingula unguis</name>
    <dbReference type="NCBI Taxonomy" id="7574"/>
    <lineage>
        <taxon>Eukaryota</taxon>
        <taxon>Metazoa</taxon>
        <taxon>Spiralia</taxon>
        <taxon>Lophotrochozoa</taxon>
        <taxon>Brachiopoda</taxon>
        <taxon>Linguliformea</taxon>
        <taxon>Lingulata</taxon>
        <taxon>Lingulida</taxon>
        <taxon>Linguloidea</taxon>
        <taxon>Lingulidae</taxon>
        <taxon>Lingula</taxon>
    </lineage>
</organism>
<feature type="chain" id="PRO_5015194743" evidence="1">
    <location>
        <begin position="19"/>
        <end position="435"/>
    </location>
</feature>
<dbReference type="Proteomes" id="UP000085678">
    <property type="component" value="Unplaced"/>
</dbReference>
<dbReference type="PANTHER" id="PTHR33844">
    <property type="entry name" value="SULFOTRANSFER_1 DOMAIN-CONTAINING PROTEIN"/>
    <property type="match status" value="1"/>
</dbReference>
<dbReference type="STRING" id="7574.A0A2R2MTU4"/>
<reference evidence="4" key="1">
    <citation type="submission" date="2025-08" db="UniProtKB">
        <authorList>
            <consortium name="RefSeq"/>
        </authorList>
    </citation>
    <scope>IDENTIFICATION</scope>
    <source>
        <tissue evidence="4">Gonads</tissue>
    </source>
</reference>
<dbReference type="OrthoDB" id="5912733at2759"/>
<name>A0A2R2MTU4_LINAN</name>
<dbReference type="AlphaFoldDB" id="A0A2R2MTU4"/>
<dbReference type="GeneID" id="112042692"/>